<evidence type="ECO:0000313" key="2">
    <source>
        <dbReference type="EMBL" id="RZC37955.1"/>
    </source>
</evidence>
<evidence type="ECO:0000256" key="1">
    <source>
        <dbReference type="SAM" id="Phobius"/>
    </source>
</evidence>
<keyword evidence="1" id="KW-1133">Transmembrane helix</keyword>
<evidence type="ECO:0000313" key="3">
    <source>
        <dbReference type="Proteomes" id="UP000292052"/>
    </source>
</evidence>
<accession>A0A482VYQ9</accession>
<dbReference type="EMBL" id="QDEB01047649">
    <property type="protein sequence ID" value="RZC37955.1"/>
    <property type="molecule type" value="Genomic_DNA"/>
</dbReference>
<protein>
    <submittedName>
        <fullName evidence="2">Uncharacterized protein</fullName>
    </submittedName>
</protein>
<keyword evidence="1" id="KW-0472">Membrane</keyword>
<name>A0A482VYQ9_ASBVE</name>
<keyword evidence="3" id="KW-1185">Reference proteome</keyword>
<keyword evidence="1" id="KW-0812">Transmembrane</keyword>
<dbReference type="Proteomes" id="UP000292052">
    <property type="component" value="Unassembled WGS sequence"/>
</dbReference>
<reference evidence="2 3" key="1">
    <citation type="submission" date="2017-03" db="EMBL/GenBank/DDBJ databases">
        <title>Genome of the blue death feigning beetle - Asbolus verrucosus.</title>
        <authorList>
            <person name="Rider S.D."/>
        </authorList>
    </citation>
    <scope>NUCLEOTIDE SEQUENCE [LARGE SCALE GENOMIC DNA]</scope>
    <source>
        <strain evidence="2">Butters</strain>
        <tissue evidence="2">Head and leg muscle</tissue>
    </source>
</reference>
<organism evidence="2 3">
    <name type="scientific">Asbolus verrucosus</name>
    <name type="common">Desert ironclad beetle</name>
    <dbReference type="NCBI Taxonomy" id="1661398"/>
    <lineage>
        <taxon>Eukaryota</taxon>
        <taxon>Metazoa</taxon>
        <taxon>Ecdysozoa</taxon>
        <taxon>Arthropoda</taxon>
        <taxon>Hexapoda</taxon>
        <taxon>Insecta</taxon>
        <taxon>Pterygota</taxon>
        <taxon>Neoptera</taxon>
        <taxon>Endopterygota</taxon>
        <taxon>Coleoptera</taxon>
        <taxon>Polyphaga</taxon>
        <taxon>Cucujiformia</taxon>
        <taxon>Tenebrionidae</taxon>
        <taxon>Pimeliinae</taxon>
        <taxon>Asbolus</taxon>
    </lineage>
</organism>
<proteinExistence type="predicted"/>
<gene>
    <name evidence="2" type="ORF">BDFB_014703</name>
</gene>
<sequence>MEDGLILCKLVLKNFGNVFLPTLLVFLVKTFIFL</sequence>
<feature type="transmembrane region" description="Helical" evidence="1">
    <location>
        <begin position="15"/>
        <end position="33"/>
    </location>
</feature>
<dbReference type="AlphaFoldDB" id="A0A482VYQ9"/>
<dbReference type="OrthoDB" id="10040454at2759"/>
<comment type="caution">
    <text evidence="2">The sequence shown here is derived from an EMBL/GenBank/DDBJ whole genome shotgun (WGS) entry which is preliminary data.</text>
</comment>